<evidence type="ECO:0000313" key="1">
    <source>
        <dbReference type="EMBL" id="CDP10475.1"/>
    </source>
</evidence>
<gene>
    <name evidence="1" type="ORF">GSCOC_T00031210001</name>
</gene>
<dbReference type="InParanoid" id="A0A068UPJ9"/>
<proteinExistence type="predicted"/>
<keyword evidence="2" id="KW-1185">Reference proteome</keyword>
<dbReference type="Gramene" id="CDP10475">
    <property type="protein sequence ID" value="CDP10475"/>
    <property type="gene ID" value="GSCOC_T00031210001"/>
</dbReference>
<reference evidence="2" key="1">
    <citation type="journal article" date="2014" name="Science">
        <title>The coffee genome provides insight into the convergent evolution of caffeine biosynthesis.</title>
        <authorList>
            <person name="Denoeud F."/>
            <person name="Carretero-Paulet L."/>
            <person name="Dereeper A."/>
            <person name="Droc G."/>
            <person name="Guyot R."/>
            <person name="Pietrella M."/>
            <person name="Zheng C."/>
            <person name="Alberti A."/>
            <person name="Anthony F."/>
            <person name="Aprea G."/>
            <person name="Aury J.M."/>
            <person name="Bento P."/>
            <person name="Bernard M."/>
            <person name="Bocs S."/>
            <person name="Campa C."/>
            <person name="Cenci A."/>
            <person name="Combes M.C."/>
            <person name="Crouzillat D."/>
            <person name="Da Silva C."/>
            <person name="Daddiego L."/>
            <person name="De Bellis F."/>
            <person name="Dussert S."/>
            <person name="Garsmeur O."/>
            <person name="Gayraud T."/>
            <person name="Guignon V."/>
            <person name="Jahn K."/>
            <person name="Jamilloux V."/>
            <person name="Joet T."/>
            <person name="Labadie K."/>
            <person name="Lan T."/>
            <person name="Leclercq J."/>
            <person name="Lepelley M."/>
            <person name="Leroy T."/>
            <person name="Li L.T."/>
            <person name="Librado P."/>
            <person name="Lopez L."/>
            <person name="Munoz A."/>
            <person name="Noel B."/>
            <person name="Pallavicini A."/>
            <person name="Perrotta G."/>
            <person name="Poncet V."/>
            <person name="Pot D."/>
            <person name="Priyono X."/>
            <person name="Rigoreau M."/>
            <person name="Rouard M."/>
            <person name="Rozas J."/>
            <person name="Tranchant-Dubreuil C."/>
            <person name="VanBuren R."/>
            <person name="Zhang Q."/>
            <person name="Andrade A.C."/>
            <person name="Argout X."/>
            <person name="Bertrand B."/>
            <person name="de Kochko A."/>
            <person name="Graziosi G."/>
            <person name="Henry R.J."/>
            <person name="Jayarama X."/>
            <person name="Ming R."/>
            <person name="Nagai C."/>
            <person name="Rounsley S."/>
            <person name="Sankoff D."/>
            <person name="Giuliano G."/>
            <person name="Albert V.A."/>
            <person name="Wincker P."/>
            <person name="Lashermes P."/>
        </authorList>
    </citation>
    <scope>NUCLEOTIDE SEQUENCE [LARGE SCALE GENOMIC DNA]</scope>
    <source>
        <strain evidence="2">cv. DH200-94</strain>
    </source>
</reference>
<dbReference type="EMBL" id="HG739129">
    <property type="protein sequence ID" value="CDP10475.1"/>
    <property type="molecule type" value="Genomic_DNA"/>
</dbReference>
<protein>
    <submittedName>
        <fullName evidence="1">Uncharacterized protein</fullName>
    </submittedName>
</protein>
<organism evidence="1 2">
    <name type="scientific">Coffea canephora</name>
    <name type="common">Robusta coffee</name>
    <dbReference type="NCBI Taxonomy" id="49390"/>
    <lineage>
        <taxon>Eukaryota</taxon>
        <taxon>Viridiplantae</taxon>
        <taxon>Streptophyta</taxon>
        <taxon>Embryophyta</taxon>
        <taxon>Tracheophyta</taxon>
        <taxon>Spermatophyta</taxon>
        <taxon>Magnoliopsida</taxon>
        <taxon>eudicotyledons</taxon>
        <taxon>Gunneridae</taxon>
        <taxon>Pentapetalae</taxon>
        <taxon>asterids</taxon>
        <taxon>lamiids</taxon>
        <taxon>Gentianales</taxon>
        <taxon>Rubiaceae</taxon>
        <taxon>Ixoroideae</taxon>
        <taxon>Gardenieae complex</taxon>
        <taxon>Bertiereae - Coffeeae clade</taxon>
        <taxon>Coffeeae</taxon>
        <taxon>Coffea</taxon>
    </lineage>
</organism>
<accession>A0A068UPJ9</accession>
<dbReference type="Proteomes" id="UP000295252">
    <property type="component" value="Chromosome VIII"/>
</dbReference>
<sequence length="70" mass="7813">MSLTEGNIISPVGCTEVLNYQTAICDTLVHHCKSPPQLDEINNNIYIYIYKKRMSMCVCACIMVSSAALR</sequence>
<dbReference type="AlphaFoldDB" id="A0A068UPJ9"/>
<evidence type="ECO:0000313" key="2">
    <source>
        <dbReference type="Proteomes" id="UP000295252"/>
    </source>
</evidence>
<name>A0A068UPJ9_COFCA</name>